<organism evidence="1 2">
    <name type="scientific">Fredinandcohnia salidurans</name>
    <dbReference type="NCBI Taxonomy" id="2595041"/>
    <lineage>
        <taxon>Bacteria</taxon>
        <taxon>Bacillati</taxon>
        <taxon>Bacillota</taxon>
        <taxon>Bacilli</taxon>
        <taxon>Bacillales</taxon>
        <taxon>Bacillaceae</taxon>
        <taxon>Fredinandcohnia</taxon>
    </lineage>
</organism>
<keyword evidence="2" id="KW-1185">Reference proteome</keyword>
<sequence length="137" mass="16657">MLIKKCSGFELEKTLKNTFEDFFNQSEVTFVEDGEEKTLQVLYLRYFDEQFTSFTPFTEDPVFTFDSKEVYFKDLVALVCLLKNPGYRHRKRVYLNEQKQFEMHFKDIQFERLKEIFTHLHHKNSYEVKSPLEFIQP</sequence>
<dbReference type="RefSeq" id="WP_304218252.1">
    <property type="nucleotide sequence ID" value="NZ_JBHUEK010000004.1"/>
</dbReference>
<evidence type="ECO:0000313" key="1">
    <source>
        <dbReference type="EMBL" id="MFD1777270.1"/>
    </source>
</evidence>
<dbReference type="Proteomes" id="UP001597227">
    <property type="component" value="Unassembled WGS sequence"/>
</dbReference>
<proteinExistence type="predicted"/>
<accession>A0ABW4MHE8</accession>
<evidence type="ECO:0000313" key="2">
    <source>
        <dbReference type="Proteomes" id="UP001597227"/>
    </source>
</evidence>
<reference evidence="2" key="1">
    <citation type="journal article" date="2019" name="Int. J. Syst. Evol. Microbiol.">
        <title>The Global Catalogue of Microorganisms (GCM) 10K type strain sequencing project: providing services to taxonomists for standard genome sequencing and annotation.</title>
        <authorList>
            <consortium name="The Broad Institute Genomics Platform"/>
            <consortium name="The Broad Institute Genome Sequencing Center for Infectious Disease"/>
            <person name="Wu L."/>
            <person name="Ma J."/>
        </authorList>
    </citation>
    <scope>NUCLEOTIDE SEQUENCE [LARGE SCALE GENOMIC DNA]</scope>
    <source>
        <strain evidence="2">CCUG 15531</strain>
    </source>
</reference>
<protein>
    <submittedName>
        <fullName evidence="1">Uncharacterized protein</fullName>
    </submittedName>
</protein>
<name>A0ABW4MHE8_9BACI</name>
<comment type="caution">
    <text evidence="1">The sequence shown here is derived from an EMBL/GenBank/DDBJ whole genome shotgun (WGS) entry which is preliminary data.</text>
</comment>
<dbReference type="EMBL" id="JBHUEK010000004">
    <property type="protein sequence ID" value="MFD1777270.1"/>
    <property type="molecule type" value="Genomic_DNA"/>
</dbReference>
<gene>
    <name evidence="1" type="ORF">ACFSFW_01070</name>
</gene>